<keyword evidence="3" id="KW-1185">Reference proteome</keyword>
<dbReference type="EMBL" id="LN724412">
    <property type="protein sequence ID" value="CEP10518.1"/>
    <property type="molecule type" value="Genomic_DNA"/>
</dbReference>
<evidence type="ECO:0000313" key="2">
    <source>
        <dbReference type="EMBL" id="CEP10518.1"/>
    </source>
</evidence>
<feature type="compositionally biased region" description="Polar residues" evidence="1">
    <location>
        <begin position="72"/>
        <end position="88"/>
    </location>
</feature>
<feature type="compositionally biased region" description="Polar residues" evidence="1">
    <location>
        <begin position="104"/>
        <end position="126"/>
    </location>
</feature>
<feature type="compositionally biased region" description="Low complexity" evidence="1">
    <location>
        <begin position="1"/>
        <end position="14"/>
    </location>
</feature>
<feature type="compositionally biased region" description="Basic and acidic residues" evidence="1">
    <location>
        <begin position="181"/>
        <end position="191"/>
    </location>
</feature>
<evidence type="ECO:0008006" key="4">
    <source>
        <dbReference type="Google" id="ProtNLM"/>
    </source>
</evidence>
<gene>
    <name evidence="2" type="primary">PARPA_04234.1 scaffold 12477</name>
</gene>
<feature type="compositionally biased region" description="Low complexity" evidence="1">
    <location>
        <begin position="219"/>
        <end position="244"/>
    </location>
</feature>
<reference evidence="2 3" key="1">
    <citation type="submission" date="2014-09" db="EMBL/GenBank/DDBJ databases">
        <authorList>
            <person name="Ellenberger Sabrina"/>
        </authorList>
    </citation>
    <scope>NUCLEOTIDE SEQUENCE [LARGE SCALE GENOMIC DNA]</scope>
    <source>
        <strain evidence="2 3">CBS 412.66</strain>
    </source>
</reference>
<evidence type="ECO:0000313" key="3">
    <source>
        <dbReference type="Proteomes" id="UP000054107"/>
    </source>
</evidence>
<feature type="region of interest" description="Disordered" evidence="1">
    <location>
        <begin position="1"/>
        <end position="290"/>
    </location>
</feature>
<organism evidence="2 3">
    <name type="scientific">Parasitella parasitica</name>
    <dbReference type="NCBI Taxonomy" id="35722"/>
    <lineage>
        <taxon>Eukaryota</taxon>
        <taxon>Fungi</taxon>
        <taxon>Fungi incertae sedis</taxon>
        <taxon>Mucoromycota</taxon>
        <taxon>Mucoromycotina</taxon>
        <taxon>Mucoromycetes</taxon>
        <taxon>Mucorales</taxon>
        <taxon>Mucorineae</taxon>
        <taxon>Mucoraceae</taxon>
        <taxon>Parasitella</taxon>
    </lineage>
</organism>
<dbReference type="Proteomes" id="UP000054107">
    <property type="component" value="Unassembled WGS sequence"/>
</dbReference>
<dbReference type="STRING" id="35722.A0A0B7N518"/>
<name>A0A0B7N518_9FUNG</name>
<sequence>MSAFNNNNTTLNNTGIDPTRPNAGQLNENHGIAATGLNEPHMHATAPTTQGTTAERRSDNLNYSGPPIASNKVDQAGTQNPSATNRTAGTGIPPVNTAEHARQNAAQEALSGSHNVQNPSSANRTAGTGIPPVNTAEHARQNAAQEAISGHNGHHSVHHNAATGLGAPGTAAAAAGAGHAATDKLSGDRHHTNGHTPLGGPSAVKGDHGASHHAHHHIPGTTGATGPTTATEHAGTTTNTTGAVGSAGTGATGMRHAGEPQHDGLLPKKDHHTTTGTHPTTSDGASKPSAADKIKGNLEVMAGKISGNEAKVIEGKIKATGRT</sequence>
<accession>A0A0B7N518</accession>
<proteinExistence type="predicted"/>
<protein>
    <recommendedName>
        <fullName evidence="4">CsbD-like domain-containing protein</fullName>
    </recommendedName>
</protein>
<dbReference type="OrthoDB" id="3170343at2759"/>
<feature type="compositionally biased region" description="Low complexity" evidence="1">
    <location>
        <begin position="159"/>
        <end position="180"/>
    </location>
</feature>
<feature type="compositionally biased region" description="Basic and acidic residues" evidence="1">
    <location>
        <begin position="256"/>
        <end position="268"/>
    </location>
</feature>
<evidence type="ECO:0000256" key="1">
    <source>
        <dbReference type="SAM" id="MobiDB-lite"/>
    </source>
</evidence>
<dbReference type="AlphaFoldDB" id="A0A0B7N518"/>